<evidence type="ECO:0000313" key="1">
    <source>
        <dbReference type="EMBL" id="GAI56461.1"/>
    </source>
</evidence>
<feature type="non-terminal residue" evidence="1">
    <location>
        <position position="1"/>
    </location>
</feature>
<sequence>GRIRPWIVKPTREMGRAKLFKLDTNRPIVQALIKFDEALSAEFSEKAVAAGPTEA</sequence>
<name>X1QNW7_9ZZZZ</name>
<accession>X1QNW7</accession>
<dbReference type="EMBL" id="BARV01042053">
    <property type="protein sequence ID" value="GAI56461.1"/>
    <property type="molecule type" value="Genomic_DNA"/>
</dbReference>
<gene>
    <name evidence="1" type="ORF">S06H3_63407</name>
</gene>
<reference evidence="1" key="1">
    <citation type="journal article" date="2014" name="Front. Microbiol.">
        <title>High frequency of phylogenetically diverse reductive dehalogenase-homologous genes in deep subseafloor sedimentary metagenomes.</title>
        <authorList>
            <person name="Kawai M."/>
            <person name="Futagami T."/>
            <person name="Toyoda A."/>
            <person name="Takaki Y."/>
            <person name="Nishi S."/>
            <person name="Hori S."/>
            <person name="Arai W."/>
            <person name="Tsubouchi T."/>
            <person name="Morono Y."/>
            <person name="Uchiyama I."/>
            <person name="Ito T."/>
            <person name="Fujiyama A."/>
            <person name="Inagaki F."/>
            <person name="Takami H."/>
        </authorList>
    </citation>
    <scope>NUCLEOTIDE SEQUENCE</scope>
    <source>
        <strain evidence="1">Expedition CK06-06</strain>
    </source>
</reference>
<organism evidence="1">
    <name type="scientific">marine sediment metagenome</name>
    <dbReference type="NCBI Taxonomy" id="412755"/>
    <lineage>
        <taxon>unclassified sequences</taxon>
        <taxon>metagenomes</taxon>
        <taxon>ecological metagenomes</taxon>
    </lineage>
</organism>
<comment type="caution">
    <text evidence="1">The sequence shown here is derived from an EMBL/GenBank/DDBJ whole genome shotgun (WGS) entry which is preliminary data.</text>
</comment>
<protein>
    <submittedName>
        <fullName evidence="1">Uncharacterized protein</fullName>
    </submittedName>
</protein>
<proteinExistence type="predicted"/>
<dbReference type="AlphaFoldDB" id="X1QNW7"/>